<evidence type="ECO:0000256" key="2">
    <source>
        <dbReference type="ARBA" id="ARBA00009045"/>
    </source>
</evidence>
<dbReference type="RefSeq" id="WP_265262427.1">
    <property type="nucleotide sequence ID" value="NZ_JAIHOM010000002.1"/>
</dbReference>
<keyword evidence="3 7" id="KW-0812">Transmembrane</keyword>
<comment type="subcellular location">
    <subcellularLocation>
        <location evidence="1">Membrane</location>
        <topology evidence="1">Multi-pass membrane protein</topology>
    </subcellularLocation>
</comment>
<feature type="transmembrane region" description="Helical" evidence="7">
    <location>
        <begin position="55"/>
        <end position="75"/>
    </location>
</feature>
<evidence type="ECO:0000256" key="1">
    <source>
        <dbReference type="ARBA" id="ARBA00004141"/>
    </source>
</evidence>
<feature type="transmembrane region" description="Helical" evidence="7">
    <location>
        <begin position="476"/>
        <end position="493"/>
    </location>
</feature>
<dbReference type="GO" id="GO:0008233">
    <property type="term" value="F:peptidase activity"/>
    <property type="evidence" value="ECO:0007669"/>
    <property type="project" value="UniProtKB-KW"/>
</dbReference>
<gene>
    <name evidence="9" type="ORF">K4A83_00575</name>
</gene>
<comment type="similarity">
    <text evidence="2">Belongs to the peptidase S54 family.</text>
</comment>
<comment type="caution">
    <text evidence="9">The sequence shown here is derived from an EMBL/GenBank/DDBJ whole genome shotgun (WGS) entry which is preliminary data.</text>
</comment>
<dbReference type="InterPro" id="IPR035952">
    <property type="entry name" value="Rhomboid-like_sf"/>
</dbReference>
<evidence type="ECO:0000259" key="8">
    <source>
        <dbReference type="Pfam" id="PF01694"/>
    </source>
</evidence>
<dbReference type="GO" id="GO:0006508">
    <property type="term" value="P:proteolysis"/>
    <property type="evidence" value="ECO:0007669"/>
    <property type="project" value="UniProtKB-KW"/>
</dbReference>
<feature type="domain" description="Peptidase S54 rhomboid" evidence="8">
    <location>
        <begin position="372"/>
        <end position="517"/>
    </location>
</feature>
<feature type="transmembrane region" description="Helical" evidence="7">
    <location>
        <begin position="6"/>
        <end position="24"/>
    </location>
</feature>
<organism evidence="9 10">
    <name type="scientific">Spirulina subsalsa FACHB-351</name>
    <dbReference type="NCBI Taxonomy" id="234711"/>
    <lineage>
        <taxon>Bacteria</taxon>
        <taxon>Bacillati</taxon>
        <taxon>Cyanobacteriota</taxon>
        <taxon>Cyanophyceae</taxon>
        <taxon>Spirulinales</taxon>
        <taxon>Spirulinaceae</taxon>
        <taxon>Spirulina</taxon>
    </lineage>
</organism>
<keyword evidence="9" id="KW-0645">Protease</keyword>
<evidence type="ECO:0000256" key="3">
    <source>
        <dbReference type="ARBA" id="ARBA00022692"/>
    </source>
</evidence>
<evidence type="ECO:0000256" key="6">
    <source>
        <dbReference type="ARBA" id="ARBA00023136"/>
    </source>
</evidence>
<dbReference type="PANTHER" id="PTHR43731:SF14">
    <property type="entry name" value="PRESENILIN-ASSOCIATED RHOMBOID-LIKE PROTEIN, MITOCHONDRIAL"/>
    <property type="match status" value="1"/>
</dbReference>
<feature type="transmembrane region" description="Helical" evidence="7">
    <location>
        <begin position="332"/>
        <end position="351"/>
    </location>
</feature>
<evidence type="ECO:0000256" key="7">
    <source>
        <dbReference type="SAM" id="Phobius"/>
    </source>
</evidence>
<evidence type="ECO:0000256" key="4">
    <source>
        <dbReference type="ARBA" id="ARBA00022801"/>
    </source>
</evidence>
<dbReference type="InterPro" id="IPR050925">
    <property type="entry name" value="Rhomboid_protease_S54"/>
</dbReference>
<dbReference type="EMBL" id="JAIHOM010000002">
    <property type="protein sequence ID" value="MCW6034772.1"/>
    <property type="molecule type" value="Genomic_DNA"/>
</dbReference>
<dbReference type="Pfam" id="PF01694">
    <property type="entry name" value="Rhomboid"/>
    <property type="match status" value="1"/>
</dbReference>
<feature type="transmembrane region" description="Helical" evidence="7">
    <location>
        <begin position="442"/>
        <end position="464"/>
    </location>
</feature>
<dbReference type="Gene3D" id="1.20.1540.10">
    <property type="entry name" value="Rhomboid-like"/>
    <property type="match status" value="1"/>
</dbReference>
<sequence length="519" mass="58423">MTLNQILLWTVFLSCFSLMIRTIYSNQHRGWSFVSGSILGVTSGLFYLAPNLAGIIGGSLWAVFLLVPLVGFAKVNKLIYQERYRDARRLAAYLRWLHPADGWLEQPIILEALEMGQQGKMTQALKNLHPYEKVETPIGRNATALLFLMRARWQELLQWIQHTIPESLLIQDPYLVTYYLRALGEMGDLNGLLWTIERYERHLRKQGQPIPLYLAWLFALAFCGQTEDVACLLGSSLATLSPKVKTFWRLTAQMATKPNHPVPNQLGQLRDDCPNTVLNHAIAWRTRHPLANPREVLTGASWEMLWRIKTEVRQEVRYGQPLLITPRKAHGTYILIALNCLVFALEIRLGGSTNPLTLDRMGALIPSQVWAGEVWRLVAANFLHYGVLHLLTNLIGLYILGPFAELRLGFERYCITYFGAGIGAMTAFSAIALIFGNPEQRLVGASAAIMGILGAIVAILLQGWLREKSHIAAKRLCWFLVIIALQTSFDLYIPEVSFLAHALGLGFGFIIGTLLLPKR</sequence>
<keyword evidence="5 7" id="KW-1133">Transmembrane helix</keyword>
<dbReference type="PANTHER" id="PTHR43731">
    <property type="entry name" value="RHOMBOID PROTEASE"/>
    <property type="match status" value="1"/>
</dbReference>
<dbReference type="Proteomes" id="UP001526426">
    <property type="component" value="Unassembled WGS sequence"/>
</dbReference>
<feature type="transmembrane region" description="Helical" evidence="7">
    <location>
        <begin position="382"/>
        <end position="401"/>
    </location>
</feature>
<feature type="transmembrane region" description="Helical" evidence="7">
    <location>
        <begin position="499"/>
        <end position="516"/>
    </location>
</feature>
<feature type="transmembrane region" description="Helical" evidence="7">
    <location>
        <begin position="413"/>
        <end position="436"/>
    </location>
</feature>
<feature type="transmembrane region" description="Helical" evidence="7">
    <location>
        <begin position="31"/>
        <end position="49"/>
    </location>
</feature>
<keyword evidence="10" id="KW-1185">Reference proteome</keyword>
<reference evidence="9 10" key="1">
    <citation type="submission" date="2021-08" db="EMBL/GenBank/DDBJ databases">
        <title>Draft genome sequence of Spirulina subsalsa with high tolerance to salinity and hype-accumulation of phycocyanin.</title>
        <authorList>
            <person name="Pei H."/>
            <person name="Jiang L."/>
        </authorList>
    </citation>
    <scope>NUCLEOTIDE SEQUENCE [LARGE SCALE GENOMIC DNA]</scope>
    <source>
        <strain evidence="9 10">FACHB-351</strain>
    </source>
</reference>
<dbReference type="InterPro" id="IPR022764">
    <property type="entry name" value="Peptidase_S54_rhomboid_dom"/>
</dbReference>
<keyword evidence="6 7" id="KW-0472">Membrane</keyword>
<accession>A0ABT3KZV2</accession>
<evidence type="ECO:0000256" key="5">
    <source>
        <dbReference type="ARBA" id="ARBA00022989"/>
    </source>
</evidence>
<name>A0ABT3KZV2_9CYAN</name>
<dbReference type="SUPFAM" id="SSF144091">
    <property type="entry name" value="Rhomboid-like"/>
    <property type="match status" value="1"/>
</dbReference>
<proteinExistence type="inferred from homology"/>
<keyword evidence="4" id="KW-0378">Hydrolase</keyword>
<protein>
    <submittedName>
        <fullName evidence="9">Rhomboid family intramembrane serine protease</fullName>
    </submittedName>
</protein>
<evidence type="ECO:0000313" key="9">
    <source>
        <dbReference type="EMBL" id="MCW6034772.1"/>
    </source>
</evidence>
<evidence type="ECO:0000313" key="10">
    <source>
        <dbReference type="Proteomes" id="UP001526426"/>
    </source>
</evidence>